<dbReference type="NCBIfam" id="TIGR00328">
    <property type="entry name" value="flhB"/>
    <property type="match status" value="1"/>
</dbReference>
<keyword evidence="15" id="KW-0969">Cilium</keyword>
<name>A0A518N0V1_9GAMM</name>
<feature type="transmembrane region" description="Helical" evidence="13">
    <location>
        <begin position="190"/>
        <end position="212"/>
    </location>
</feature>
<reference evidence="15 16" key="1">
    <citation type="submission" date="2019-07" db="EMBL/GenBank/DDBJ databases">
        <title>Full genome sequence of Luteimonas sp. Gr-4.</title>
        <authorList>
            <person name="Im W.-T."/>
        </authorList>
    </citation>
    <scope>NUCLEOTIDE SEQUENCE [LARGE SCALE GENOMIC DNA]</scope>
    <source>
        <strain evidence="15 16">Gr-4</strain>
    </source>
</reference>
<evidence type="ECO:0000256" key="1">
    <source>
        <dbReference type="ARBA" id="ARBA00004651"/>
    </source>
</evidence>
<keyword evidence="5 13" id="KW-1003">Cell membrane</keyword>
<evidence type="ECO:0000256" key="11">
    <source>
        <dbReference type="ARBA" id="ARBA00023225"/>
    </source>
</evidence>
<dbReference type="KEGG" id="lug:FPZ22_00340"/>
<evidence type="ECO:0000256" key="14">
    <source>
        <dbReference type="SAM" id="MobiDB-lite"/>
    </source>
</evidence>
<dbReference type="GO" id="GO:0009306">
    <property type="term" value="P:protein secretion"/>
    <property type="evidence" value="ECO:0007669"/>
    <property type="project" value="InterPro"/>
</dbReference>
<evidence type="ECO:0000256" key="12">
    <source>
        <dbReference type="ARBA" id="ARBA00025078"/>
    </source>
</evidence>
<dbReference type="PANTHER" id="PTHR30531:SF12">
    <property type="entry name" value="FLAGELLAR BIOSYNTHETIC PROTEIN FLHB"/>
    <property type="match status" value="1"/>
</dbReference>
<dbReference type="PANTHER" id="PTHR30531">
    <property type="entry name" value="FLAGELLAR BIOSYNTHETIC PROTEIN FLHB"/>
    <property type="match status" value="1"/>
</dbReference>
<evidence type="ECO:0000256" key="10">
    <source>
        <dbReference type="ARBA" id="ARBA00023136"/>
    </source>
</evidence>
<evidence type="ECO:0000256" key="7">
    <source>
        <dbReference type="ARBA" id="ARBA00022795"/>
    </source>
</evidence>
<gene>
    <name evidence="13 15" type="primary">flhB</name>
    <name evidence="15" type="ORF">FPZ22_00340</name>
</gene>
<keyword evidence="11 13" id="KW-1006">Bacterial flagellum protein export</keyword>
<sequence length="379" mass="41549">MAENENGQEKTEQPSDKRIREAREKGNVPRSRELSTAAVFGGGVAALLSFGGGLAARALDWMRGALSLDRALLESPDRLFGHVGELVLGFMVILAPFVLVTLLACFVAPALMGGLNFAGKGLVPDPKRLDPMAGLKRIYGPEGLAELLKSLLRVVLVGSAAALFLVPGMHRLRAMPNQPLELAARNGLQFALWLLMATAAALWLLALMDAPYQKWNWRRKLKMTRQELREEMKESEGKPEVKGRIRQLQQQMSQRRMMEDVPGADVIVVNPTHYAVALKYDSSMRAPKVVAKGVDELALRIREVGEAHRLAVVSAPPLARVLYREGEIGQEIPVKLYSAVAQVLSYVYQLRSWRPGTPQPRLAGVDVDEGDAPAAGEQP</sequence>
<feature type="region of interest" description="Disordered" evidence="14">
    <location>
        <begin position="1"/>
        <end position="30"/>
    </location>
</feature>
<comment type="function">
    <text evidence="12 13">Required for formation of the rod structure in the basal body of the flagellar apparatus. Together with FliI and FliH, may constitute the export apparatus of flagellin.</text>
</comment>
<evidence type="ECO:0000256" key="13">
    <source>
        <dbReference type="RuleBase" id="RU364091"/>
    </source>
</evidence>
<dbReference type="InterPro" id="IPR006135">
    <property type="entry name" value="T3SS_substrate_exporter"/>
</dbReference>
<evidence type="ECO:0000256" key="8">
    <source>
        <dbReference type="ARBA" id="ARBA00022927"/>
    </source>
</evidence>
<keyword evidence="10 13" id="KW-0472">Membrane</keyword>
<accession>A0A518N0V1</accession>
<dbReference type="Gene3D" id="6.10.250.2080">
    <property type="match status" value="1"/>
</dbReference>
<feature type="transmembrane region" description="Helical" evidence="13">
    <location>
        <begin position="151"/>
        <end position="170"/>
    </location>
</feature>
<dbReference type="InterPro" id="IPR006136">
    <property type="entry name" value="FlhB"/>
</dbReference>
<keyword evidence="8 13" id="KW-0653">Protein transport</keyword>
<keyword evidence="15" id="KW-0282">Flagellum</keyword>
<feature type="compositionally biased region" description="Basic and acidic residues" evidence="14">
    <location>
        <begin position="7"/>
        <end position="30"/>
    </location>
</feature>
<evidence type="ECO:0000256" key="2">
    <source>
        <dbReference type="ARBA" id="ARBA00010690"/>
    </source>
</evidence>
<dbReference type="AlphaFoldDB" id="A0A518N0V1"/>
<evidence type="ECO:0000256" key="5">
    <source>
        <dbReference type="ARBA" id="ARBA00022475"/>
    </source>
</evidence>
<dbReference type="GO" id="GO:0044780">
    <property type="term" value="P:bacterial-type flagellum assembly"/>
    <property type="evidence" value="ECO:0007669"/>
    <property type="project" value="InterPro"/>
</dbReference>
<evidence type="ECO:0000313" key="15">
    <source>
        <dbReference type="EMBL" id="QDW65540.1"/>
    </source>
</evidence>
<dbReference type="SUPFAM" id="SSF160544">
    <property type="entry name" value="EscU C-terminal domain-like"/>
    <property type="match status" value="1"/>
</dbReference>
<protein>
    <recommendedName>
        <fullName evidence="3 13">Flagellar biosynthetic protein FlhB</fullName>
    </recommendedName>
</protein>
<dbReference type="Gene3D" id="3.40.1690.10">
    <property type="entry name" value="secretion proteins EscU"/>
    <property type="match status" value="1"/>
</dbReference>
<dbReference type="InterPro" id="IPR029025">
    <property type="entry name" value="T3SS_substrate_exporter_C"/>
</dbReference>
<dbReference type="OrthoDB" id="9807950at2"/>
<dbReference type="EMBL" id="CP042218">
    <property type="protein sequence ID" value="QDW65540.1"/>
    <property type="molecule type" value="Genomic_DNA"/>
</dbReference>
<feature type="region of interest" description="Disordered" evidence="14">
    <location>
        <begin position="359"/>
        <end position="379"/>
    </location>
</feature>
<dbReference type="GO" id="GO:0005886">
    <property type="term" value="C:plasma membrane"/>
    <property type="evidence" value="ECO:0007669"/>
    <property type="project" value="UniProtKB-SubCell"/>
</dbReference>
<feature type="transmembrane region" description="Helical" evidence="13">
    <location>
        <begin position="37"/>
        <end position="59"/>
    </location>
</feature>
<dbReference type="RefSeq" id="WP_144889246.1">
    <property type="nucleotide sequence ID" value="NZ_CP042218.1"/>
</dbReference>
<dbReference type="FunFam" id="3.40.1690.10:FF:000001">
    <property type="entry name" value="Flagellar biosynthetic protein FlhB"/>
    <property type="match status" value="1"/>
</dbReference>
<dbReference type="PRINTS" id="PR00950">
    <property type="entry name" value="TYPE3IMSPROT"/>
</dbReference>
<evidence type="ECO:0000313" key="16">
    <source>
        <dbReference type="Proteomes" id="UP000316584"/>
    </source>
</evidence>
<proteinExistence type="inferred from homology"/>
<keyword evidence="15" id="KW-0966">Cell projection</keyword>
<keyword evidence="16" id="KW-1185">Reference proteome</keyword>
<dbReference type="Pfam" id="PF01312">
    <property type="entry name" value="Bac_export_2"/>
    <property type="match status" value="1"/>
</dbReference>
<keyword evidence="9 13" id="KW-1133">Transmembrane helix</keyword>
<evidence type="ECO:0000256" key="9">
    <source>
        <dbReference type="ARBA" id="ARBA00022989"/>
    </source>
</evidence>
<comment type="subcellular location">
    <subcellularLocation>
        <location evidence="1">Cell membrane</location>
        <topology evidence="1">Multi-pass membrane protein</topology>
    </subcellularLocation>
</comment>
<evidence type="ECO:0000256" key="4">
    <source>
        <dbReference type="ARBA" id="ARBA00022448"/>
    </source>
</evidence>
<keyword evidence="4 13" id="KW-0813">Transport</keyword>
<dbReference type="Proteomes" id="UP000316584">
    <property type="component" value="Chromosome"/>
</dbReference>
<evidence type="ECO:0000256" key="3">
    <source>
        <dbReference type="ARBA" id="ARBA00021622"/>
    </source>
</evidence>
<evidence type="ECO:0000256" key="6">
    <source>
        <dbReference type="ARBA" id="ARBA00022692"/>
    </source>
</evidence>
<keyword evidence="7 13" id="KW-1005">Bacterial flagellum biogenesis</keyword>
<comment type="similarity">
    <text evidence="2 13">Belongs to the type III secretion exporter family.</text>
</comment>
<keyword evidence="6 13" id="KW-0812">Transmembrane</keyword>
<feature type="transmembrane region" description="Helical" evidence="13">
    <location>
        <begin position="79"/>
        <end position="112"/>
    </location>
</feature>
<organism evidence="15 16">
    <name type="scientific">Luteimonas granuli</name>
    <dbReference type="NCBI Taxonomy" id="1176533"/>
    <lineage>
        <taxon>Bacteria</taxon>
        <taxon>Pseudomonadati</taxon>
        <taxon>Pseudomonadota</taxon>
        <taxon>Gammaproteobacteria</taxon>
        <taxon>Lysobacterales</taxon>
        <taxon>Lysobacteraceae</taxon>
        <taxon>Luteimonas</taxon>
    </lineage>
</organism>